<reference evidence="1 2" key="1">
    <citation type="submission" date="2019-06" db="EMBL/GenBank/DDBJ databases">
        <title>Erythrobacter insulae sp. nov., isolated from a tidal flat.</title>
        <authorList>
            <person name="Yoon J.-H."/>
        </authorList>
    </citation>
    <scope>NUCLEOTIDE SEQUENCE [LARGE SCALE GENOMIC DNA]</scope>
    <source>
        <strain evidence="1 2">JBTF-M21</strain>
    </source>
</reference>
<organism evidence="1 2">
    <name type="scientific">Erythrobacter insulae</name>
    <dbReference type="NCBI Taxonomy" id="2584124"/>
    <lineage>
        <taxon>Bacteria</taxon>
        <taxon>Pseudomonadati</taxon>
        <taxon>Pseudomonadota</taxon>
        <taxon>Alphaproteobacteria</taxon>
        <taxon>Sphingomonadales</taxon>
        <taxon>Erythrobacteraceae</taxon>
        <taxon>Erythrobacter/Porphyrobacter group</taxon>
        <taxon>Erythrobacter</taxon>
    </lineage>
</organism>
<protein>
    <submittedName>
        <fullName evidence="1">Uncharacterized protein</fullName>
    </submittedName>
</protein>
<evidence type="ECO:0000313" key="1">
    <source>
        <dbReference type="EMBL" id="TRD11022.1"/>
    </source>
</evidence>
<dbReference type="OrthoDB" id="7596165at2"/>
<dbReference type="AlphaFoldDB" id="A0A547PA45"/>
<accession>A0A547PA45</accession>
<dbReference type="EMBL" id="VHJK01000001">
    <property type="protein sequence ID" value="TRD11022.1"/>
    <property type="molecule type" value="Genomic_DNA"/>
</dbReference>
<keyword evidence="2" id="KW-1185">Reference proteome</keyword>
<name>A0A547PA45_9SPHN</name>
<dbReference type="Proteomes" id="UP000316343">
    <property type="component" value="Unassembled WGS sequence"/>
</dbReference>
<sequence>MSDDNDKLKGMTVNERLFVCGLLSAFDEAVKNGDRSRLAEILRRVEVDEPSIALTIAEQIG</sequence>
<gene>
    <name evidence="1" type="ORF">FGU71_03590</name>
</gene>
<proteinExistence type="predicted"/>
<comment type="caution">
    <text evidence="1">The sequence shown here is derived from an EMBL/GenBank/DDBJ whole genome shotgun (WGS) entry which is preliminary data.</text>
</comment>
<dbReference type="RefSeq" id="WP_142787286.1">
    <property type="nucleotide sequence ID" value="NZ_VHJK01000001.1"/>
</dbReference>
<evidence type="ECO:0000313" key="2">
    <source>
        <dbReference type="Proteomes" id="UP000316343"/>
    </source>
</evidence>